<feature type="domain" description="TRAF-type" evidence="7">
    <location>
        <begin position="104"/>
        <end position="157"/>
    </location>
</feature>
<evidence type="ECO:0000259" key="6">
    <source>
        <dbReference type="PROSITE" id="PS50089"/>
    </source>
</evidence>
<feature type="zinc finger region" description="TRAF-type" evidence="4">
    <location>
        <begin position="104"/>
        <end position="157"/>
    </location>
</feature>
<accession>A0ABQ8US39</accession>
<evidence type="ECO:0000313" key="8">
    <source>
        <dbReference type="EMBL" id="KAJ4461949.1"/>
    </source>
</evidence>
<dbReference type="InterPro" id="IPR001841">
    <property type="entry name" value="Znf_RING"/>
</dbReference>
<sequence length="432" mass="47638">MGSKEGFPTEIFSQKVPDVMLCPICHGVMRQAATIMCRGSHKACGTCCQNWMKQKATCPCCQQVLTEPHFNSDPFFNSLIQQLLVRCSRPPCEWQGKLEDLARHQTVECSQREVGCTHAGCTHRCPASTLLAHLDACEWKPVPCEKCHQTMARKEFQNVNKTFLSLTQAHLATTSCRGGTLRGLPSVSRCPPALPHPGMRRQGPMGVGLVGGWQVARCRMDEHIVTAALQHVVCLSRTLIQTMDQSNTTQQRLQAEVAALKRQVDALMLARAFPDSVPNTPPEWLTHLRRTTRVLSGGDAAKNCDFYAFDLQARVPIRIVGLALEPRHNDKTIAVTCRPASCSAAPLADGWGALLGEQPPPLREKLVPIRFREPVTLAAGESVTFRCANVGYRDQLSPGNEAIVLPHGVGYDSGYTNRYEPRGFAGEIFYLL</sequence>
<keyword evidence="1 4" id="KW-0479">Metal-binding</keyword>
<evidence type="ECO:0000256" key="4">
    <source>
        <dbReference type="PROSITE-ProRule" id="PRU00207"/>
    </source>
</evidence>
<proteinExistence type="predicted"/>
<dbReference type="InterPro" id="IPR013083">
    <property type="entry name" value="Znf_RING/FYVE/PHD"/>
</dbReference>
<dbReference type="EMBL" id="JAPMOS010000005">
    <property type="protein sequence ID" value="KAJ4461949.1"/>
    <property type="molecule type" value="Genomic_DNA"/>
</dbReference>
<dbReference type="PROSITE" id="PS50145">
    <property type="entry name" value="ZF_TRAF"/>
    <property type="match status" value="1"/>
</dbReference>
<protein>
    <submittedName>
        <fullName evidence="8">Uncharacterized protein</fullName>
    </submittedName>
</protein>
<feature type="coiled-coil region" evidence="5">
    <location>
        <begin position="243"/>
        <end position="270"/>
    </location>
</feature>
<dbReference type="PANTHER" id="PTHR10131">
    <property type="entry name" value="TNF RECEPTOR ASSOCIATED FACTOR"/>
    <property type="match status" value="1"/>
</dbReference>
<dbReference type="InterPro" id="IPR001293">
    <property type="entry name" value="Znf_TRAF"/>
</dbReference>
<name>A0ABQ8US39_9EUKA</name>
<evidence type="ECO:0000256" key="5">
    <source>
        <dbReference type="SAM" id="Coils"/>
    </source>
</evidence>
<keyword evidence="9" id="KW-1185">Reference proteome</keyword>
<dbReference type="PANTHER" id="PTHR10131:SF94">
    <property type="entry name" value="TNF RECEPTOR-ASSOCIATED FACTOR 4"/>
    <property type="match status" value="1"/>
</dbReference>
<dbReference type="Gene3D" id="3.30.40.10">
    <property type="entry name" value="Zinc/RING finger domain, C3HC4 (zinc finger)"/>
    <property type="match status" value="2"/>
</dbReference>
<organism evidence="8 9">
    <name type="scientific">Paratrimastix pyriformis</name>
    <dbReference type="NCBI Taxonomy" id="342808"/>
    <lineage>
        <taxon>Eukaryota</taxon>
        <taxon>Metamonada</taxon>
        <taxon>Preaxostyla</taxon>
        <taxon>Paratrimastigidae</taxon>
        <taxon>Paratrimastix</taxon>
    </lineage>
</organism>
<evidence type="ECO:0000256" key="3">
    <source>
        <dbReference type="ARBA" id="ARBA00022833"/>
    </source>
</evidence>
<keyword evidence="3 4" id="KW-0862">Zinc</keyword>
<evidence type="ECO:0000313" key="9">
    <source>
        <dbReference type="Proteomes" id="UP001141327"/>
    </source>
</evidence>
<evidence type="ECO:0000259" key="7">
    <source>
        <dbReference type="PROSITE" id="PS50145"/>
    </source>
</evidence>
<feature type="domain" description="RING-type" evidence="6">
    <location>
        <begin position="22"/>
        <end position="62"/>
    </location>
</feature>
<comment type="caution">
    <text evidence="8">The sequence shown here is derived from an EMBL/GenBank/DDBJ whole genome shotgun (WGS) entry which is preliminary data.</text>
</comment>
<reference evidence="8" key="1">
    <citation type="journal article" date="2022" name="bioRxiv">
        <title>Genomics of Preaxostyla Flagellates Illuminates Evolutionary Transitions and the Path Towards Mitochondrial Loss.</title>
        <authorList>
            <person name="Novak L.V.F."/>
            <person name="Treitli S.C."/>
            <person name="Pyrih J."/>
            <person name="Halakuc P."/>
            <person name="Pipaliya S.V."/>
            <person name="Vacek V."/>
            <person name="Brzon O."/>
            <person name="Soukal P."/>
            <person name="Eme L."/>
            <person name="Dacks J.B."/>
            <person name="Karnkowska A."/>
            <person name="Elias M."/>
            <person name="Hampl V."/>
        </authorList>
    </citation>
    <scope>NUCLEOTIDE SEQUENCE</scope>
    <source>
        <strain evidence="8">RCP-MX</strain>
    </source>
</reference>
<evidence type="ECO:0000256" key="1">
    <source>
        <dbReference type="ARBA" id="ARBA00022723"/>
    </source>
</evidence>
<keyword evidence="2 4" id="KW-0863">Zinc-finger</keyword>
<dbReference type="SUPFAM" id="SSF57850">
    <property type="entry name" value="RING/U-box"/>
    <property type="match status" value="1"/>
</dbReference>
<gene>
    <name evidence="8" type="ORF">PAPYR_1650</name>
</gene>
<evidence type="ECO:0000256" key="2">
    <source>
        <dbReference type="ARBA" id="ARBA00022771"/>
    </source>
</evidence>
<keyword evidence="5" id="KW-0175">Coiled coil</keyword>
<dbReference type="PROSITE" id="PS50089">
    <property type="entry name" value="ZF_RING_2"/>
    <property type="match status" value="1"/>
</dbReference>
<dbReference type="Proteomes" id="UP001141327">
    <property type="component" value="Unassembled WGS sequence"/>
</dbReference>